<dbReference type="InterPro" id="IPR048279">
    <property type="entry name" value="MdtK-like"/>
</dbReference>
<keyword evidence="7" id="KW-0406">Ion transport</keyword>
<feature type="transmembrane region" description="Helical" evidence="10">
    <location>
        <begin position="319"/>
        <end position="343"/>
    </location>
</feature>
<dbReference type="EMBL" id="JARXHW010000010">
    <property type="protein sequence ID" value="MDQ8207081.1"/>
    <property type="molecule type" value="Genomic_DNA"/>
</dbReference>
<dbReference type="Proteomes" id="UP001225316">
    <property type="component" value="Unassembled WGS sequence"/>
</dbReference>
<organism evidence="11 12">
    <name type="scientific">Thalassobacterium maritimum</name>
    <dbReference type="NCBI Taxonomy" id="3041265"/>
    <lineage>
        <taxon>Bacteria</taxon>
        <taxon>Pseudomonadati</taxon>
        <taxon>Verrucomicrobiota</taxon>
        <taxon>Opitutia</taxon>
        <taxon>Puniceicoccales</taxon>
        <taxon>Coraliomargaritaceae</taxon>
        <taxon>Thalassobacterium</taxon>
    </lineage>
</organism>
<dbReference type="RefSeq" id="WP_308949218.1">
    <property type="nucleotide sequence ID" value="NZ_JARXHW010000010.1"/>
</dbReference>
<feature type="transmembrane region" description="Helical" evidence="10">
    <location>
        <begin position="349"/>
        <end position="366"/>
    </location>
</feature>
<evidence type="ECO:0000256" key="9">
    <source>
        <dbReference type="ARBA" id="ARBA00031636"/>
    </source>
</evidence>
<evidence type="ECO:0000256" key="8">
    <source>
        <dbReference type="ARBA" id="ARBA00023136"/>
    </source>
</evidence>
<keyword evidence="2" id="KW-0813">Transport</keyword>
<keyword evidence="5 10" id="KW-0812">Transmembrane</keyword>
<evidence type="ECO:0000313" key="11">
    <source>
        <dbReference type="EMBL" id="MDQ8207081.1"/>
    </source>
</evidence>
<keyword evidence="12" id="KW-1185">Reference proteome</keyword>
<protein>
    <recommendedName>
        <fullName evidence="9">Multidrug-efflux transporter</fullName>
    </recommendedName>
</protein>
<evidence type="ECO:0000256" key="5">
    <source>
        <dbReference type="ARBA" id="ARBA00022692"/>
    </source>
</evidence>
<dbReference type="Pfam" id="PF01554">
    <property type="entry name" value="MatE"/>
    <property type="match status" value="2"/>
</dbReference>
<keyword evidence="8 10" id="KW-0472">Membrane</keyword>
<evidence type="ECO:0000256" key="1">
    <source>
        <dbReference type="ARBA" id="ARBA00004651"/>
    </source>
</evidence>
<evidence type="ECO:0000313" key="12">
    <source>
        <dbReference type="Proteomes" id="UP001225316"/>
    </source>
</evidence>
<dbReference type="InterPro" id="IPR050222">
    <property type="entry name" value="MATE_MdtK"/>
</dbReference>
<evidence type="ECO:0000256" key="2">
    <source>
        <dbReference type="ARBA" id="ARBA00022448"/>
    </source>
</evidence>
<dbReference type="PIRSF" id="PIRSF006603">
    <property type="entry name" value="DinF"/>
    <property type="match status" value="1"/>
</dbReference>
<feature type="transmembrane region" description="Helical" evidence="10">
    <location>
        <begin position="248"/>
        <end position="269"/>
    </location>
</feature>
<sequence length="442" mass="46605">MSTLLQENRKTFLLALPLIAGQLSQMLLGLTDTLMVGRVGTVDLAAAAFGNALLHLPFSFAIGLSIAVSIQVAHWFGSGQRAAAGEALRNGLIISVLLAVALMALVAGSIPLLGYLDPPEEVLAIVPPYLYWIGFSFLAMVPTMVIKSFAEAQSEPWMVLWIQLGGVLLNIGLNAIFIFGHFGVPAMGLTGAGVATCLARFITLGALFYYLLNSRRLAAALPRVWWCRPDPKECRALTKMASPLSGQLLIEIGAFTVSAFLIGQFGAAALAAHQIALTCAMTTFMLPLGLSMAVTIRISHAVSAAQAIRCRQIVMGAQAMGLMIMLSCALAYVFGGEAIAAGFTEDREVVGVTVSILAIVAIFQLLDGVQVISGAALRGMRDVNVPTAILFACFWLVALPVGAALGFTAEMGAQGMWSGLAIGLGLASLALSARLWRKLQRV</sequence>
<keyword evidence="4" id="KW-1003">Cell membrane</keyword>
<comment type="subcellular location">
    <subcellularLocation>
        <location evidence="1">Cell membrane</location>
        <topology evidence="1">Multi-pass membrane protein</topology>
    </subcellularLocation>
</comment>
<keyword evidence="6 10" id="KW-1133">Transmembrane helix</keyword>
<feature type="transmembrane region" description="Helical" evidence="10">
    <location>
        <begin position="186"/>
        <end position="212"/>
    </location>
</feature>
<proteinExistence type="predicted"/>
<evidence type="ECO:0000256" key="7">
    <source>
        <dbReference type="ARBA" id="ARBA00023065"/>
    </source>
</evidence>
<feature type="transmembrane region" description="Helical" evidence="10">
    <location>
        <begin position="275"/>
        <end position="298"/>
    </location>
</feature>
<feature type="transmembrane region" description="Helical" evidence="10">
    <location>
        <begin position="129"/>
        <end position="146"/>
    </location>
</feature>
<accession>A0ABU1ASK6</accession>
<feature type="transmembrane region" description="Helical" evidence="10">
    <location>
        <begin position="158"/>
        <end position="180"/>
    </location>
</feature>
<feature type="transmembrane region" description="Helical" evidence="10">
    <location>
        <begin position="415"/>
        <end position="436"/>
    </location>
</feature>
<gene>
    <name evidence="11" type="ORF">QEH52_06150</name>
</gene>
<dbReference type="NCBIfam" id="TIGR00797">
    <property type="entry name" value="matE"/>
    <property type="match status" value="1"/>
</dbReference>
<evidence type="ECO:0000256" key="6">
    <source>
        <dbReference type="ARBA" id="ARBA00022989"/>
    </source>
</evidence>
<evidence type="ECO:0000256" key="10">
    <source>
        <dbReference type="SAM" id="Phobius"/>
    </source>
</evidence>
<comment type="caution">
    <text evidence="11">The sequence shown here is derived from an EMBL/GenBank/DDBJ whole genome shotgun (WGS) entry which is preliminary data.</text>
</comment>
<dbReference type="PANTHER" id="PTHR43298">
    <property type="entry name" value="MULTIDRUG RESISTANCE PROTEIN NORM-RELATED"/>
    <property type="match status" value="1"/>
</dbReference>
<reference evidence="11 12" key="1">
    <citation type="submission" date="2023-04" db="EMBL/GenBank/DDBJ databases">
        <title>A novel bacteria isolated from coastal sediment.</title>
        <authorList>
            <person name="Liu X.-J."/>
            <person name="Du Z.-J."/>
        </authorList>
    </citation>
    <scope>NUCLEOTIDE SEQUENCE [LARGE SCALE GENOMIC DNA]</scope>
    <source>
        <strain evidence="11 12">SDUM461003</strain>
    </source>
</reference>
<evidence type="ECO:0000256" key="3">
    <source>
        <dbReference type="ARBA" id="ARBA00022449"/>
    </source>
</evidence>
<dbReference type="InterPro" id="IPR002528">
    <property type="entry name" value="MATE_fam"/>
</dbReference>
<dbReference type="CDD" id="cd13131">
    <property type="entry name" value="MATE_NorM_like"/>
    <property type="match status" value="1"/>
</dbReference>
<feature type="transmembrane region" description="Helical" evidence="10">
    <location>
        <begin position="387"/>
        <end position="409"/>
    </location>
</feature>
<keyword evidence="3" id="KW-0050">Antiport</keyword>
<evidence type="ECO:0000256" key="4">
    <source>
        <dbReference type="ARBA" id="ARBA00022475"/>
    </source>
</evidence>
<name>A0ABU1ASK6_9BACT</name>
<feature type="transmembrane region" description="Helical" evidence="10">
    <location>
        <begin position="53"/>
        <end position="76"/>
    </location>
</feature>
<dbReference type="PANTHER" id="PTHR43298:SF2">
    <property type="entry name" value="FMN_FAD EXPORTER YEEO-RELATED"/>
    <property type="match status" value="1"/>
</dbReference>
<feature type="transmembrane region" description="Helical" evidence="10">
    <location>
        <begin position="88"/>
        <end position="109"/>
    </location>
</feature>